<dbReference type="RefSeq" id="XP_003100000.2">
    <property type="nucleotide sequence ID" value="XM_003099952.2"/>
</dbReference>
<accession>E3MV11</accession>
<organism evidence="2">
    <name type="scientific">Caenorhabditis remanei</name>
    <name type="common">Caenorhabditis vulgaris</name>
    <dbReference type="NCBI Taxonomy" id="31234"/>
    <lineage>
        <taxon>Eukaryota</taxon>
        <taxon>Metazoa</taxon>
        <taxon>Ecdysozoa</taxon>
        <taxon>Nematoda</taxon>
        <taxon>Chromadorea</taxon>
        <taxon>Rhabditida</taxon>
        <taxon>Rhabditina</taxon>
        <taxon>Rhabditomorpha</taxon>
        <taxon>Rhabditoidea</taxon>
        <taxon>Rhabditidae</taxon>
        <taxon>Peloderinae</taxon>
        <taxon>Caenorhabditis</taxon>
    </lineage>
</organism>
<name>E3MV11_CAERE</name>
<evidence type="ECO:0000313" key="1">
    <source>
        <dbReference type="EMBL" id="EFP10005.1"/>
    </source>
</evidence>
<evidence type="ECO:0000313" key="2">
    <source>
        <dbReference type="Proteomes" id="UP000008281"/>
    </source>
</evidence>
<keyword evidence="2" id="KW-1185">Reference proteome</keyword>
<dbReference type="GeneID" id="9826350"/>
<dbReference type="AlphaFoldDB" id="E3MV11"/>
<dbReference type="STRING" id="31234.E3MV11"/>
<dbReference type="Proteomes" id="UP000008281">
    <property type="component" value="Unassembled WGS sequence"/>
</dbReference>
<dbReference type="CTD" id="9826350"/>
<reference evidence="1" key="1">
    <citation type="submission" date="2007-07" db="EMBL/GenBank/DDBJ databases">
        <title>PCAP assembly of the Caenorhabditis remanei genome.</title>
        <authorList>
            <consortium name="The Caenorhabditis remanei Sequencing Consortium"/>
            <person name="Wilson R.K."/>
        </authorList>
    </citation>
    <scope>NUCLEOTIDE SEQUENCE [LARGE SCALE GENOMIC DNA]</scope>
    <source>
        <strain evidence="1">PB4641</strain>
    </source>
</reference>
<dbReference type="EMBL" id="DS268481">
    <property type="protein sequence ID" value="EFP10005.1"/>
    <property type="molecule type" value="Genomic_DNA"/>
</dbReference>
<dbReference type="HOGENOM" id="CLU_464019_0_0_1"/>
<proteinExistence type="predicted"/>
<sequence length="588" mass="67039">MFGAKSKAINEPAKNLPVTFTRQFLWTPVEEQEGVCEYIKEKLHKIKEKPFYIYLFGSEDTNQPELCKKLNGIIVEYFKSKEACSVSAPNDSYAADVNGSHLCSTFLLKLNGDLSNENMHLMDNDTEKQLGKLLLGVKTIIFYKFDLINPIFLKRIDQRLRIIFKKEQPFGGLSVIAFGDITGHSILTSEILKDFEVISLSNLTPDSDEDEETKLEKYYMRLYKKKSFSTKKPEVCAFDELKRRKMKNPELQLVVLSYEKDLIELVNKMELNELKDEKKTFCSKQVTNPGENKVQNVKKVVDSLEIGVGSTVISTCDLKEVKLGELGKVTSFNNHDGSITVDFHSEKSVKVRTALWTADNLQTIWEQFPLQPAAALTMEDVEGLMFDGVIVMPDGINDSKTMNMALGKAKDLGTPDYASTLFANMKPTILFRIKHINFGDAVYKQGKEFIRFCDPNFIVSVEMNADNKSPDALESILETTTLKSTTQWTIHYLNHPDAATKVATHWNKNDVGTGRRFYFSTTVPGTLSCFESAFKSSLIHKEQNRIRVAMDNVDRHIVLIMYKRSSIYEYFLLMTTDNTFDIVDYQFE</sequence>
<protein>
    <submittedName>
        <fullName evidence="1">Uncharacterized protein</fullName>
    </submittedName>
</protein>
<gene>
    <name evidence="1" type="ORF">CRE_20829</name>
</gene>
<dbReference type="KEGG" id="crq:GCK72_025934"/>
<dbReference type="OrthoDB" id="416437at2759"/>
<dbReference type="InParanoid" id="E3MV11"/>